<gene>
    <name evidence="1" type="ORF">FCI23_54125</name>
</gene>
<proteinExistence type="predicted"/>
<evidence type="ECO:0000313" key="1">
    <source>
        <dbReference type="EMBL" id="TJZ94299.1"/>
    </source>
</evidence>
<dbReference type="AlphaFoldDB" id="A0A4U0RFQ5"/>
<evidence type="ECO:0000313" key="2">
    <source>
        <dbReference type="Proteomes" id="UP000305778"/>
    </source>
</evidence>
<comment type="caution">
    <text evidence="1">The sequence shown here is derived from an EMBL/GenBank/DDBJ whole genome shotgun (WGS) entry which is preliminary data.</text>
</comment>
<dbReference type="EMBL" id="SUMC01000238">
    <property type="protein sequence ID" value="TJZ94299.1"/>
    <property type="molecule type" value="Genomic_DNA"/>
</dbReference>
<reference evidence="1 2" key="1">
    <citation type="submission" date="2019-04" db="EMBL/GenBank/DDBJ databases">
        <title>Streptomyces oryziradicis sp. nov., a novel actinomycete isolated from rhizosphere soil of rice (Oryza sativa L.).</title>
        <authorList>
            <person name="Li C."/>
        </authorList>
    </citation>
    <scope>NUCLEOTIDE SEQUENCE [LARGE SCALE GENOMIC DNA]</scope>
    <source>
        <strain evidence="1 2">NEAU-C40</strain>
    </source>
</reference>
<protein>
    <submittedName>
        <fullName evidence="1">Potassium-transporting ATPase subunit KdpA</fullName>
    </submittedName>
</protein>
<accession>A0A4U0RFQ5</accession>
<sequence>MPGSTLFGMSADGAANASYDSFSSLGGGVLMAATMLGEIAPAAPAAPAADCTVLTLLNFFPALSLGPLAEGMR</sequence>
<keyword evidence="2" id="KW-1185">Reference proteome</keyword>
<dbReference type="Proteomes" id="UP000305778">
    <property type="component" value="Unassembled WGS sequence"/>
</dbReference>
<name>A0A4U0RFQ5_9ACTN</name>
<organism evidence="1 2">
    <name type="scientific">Actinacidiphila oryziradicis</name>
    <dbReference type="NCBI Taxonomy" id="2571141"/>
    <lineage>
        <taxon>Bacteria</taxon>
        <taxon>Bacillati</taxon>
        <taxon>Actinomycetota</taxon>
        <taxon>Actinomycetes</taxon>
        <taxon>Kitasatosporales</taxon>
        <taxon>Streptomycetaceae</taxon>
        <taxon>Actinacidiphila</taxon>
    </lineage>
</organism>